<sequence length="607" mass="67397">MDLVKLPLILTIFFLLLSIANTETIEVRNALVHFMQKLSPRNNAKEPSFGWNTTSDPCNDNWKGVSCYNSSSTIKKIVLDELNLVGQLDASSLCVTRSLTVLSLNSNNIFGTFSEEISKCTRLTHIYLHGNKFSGNLPKSLTRLSNLKRLDVSDNGFSGDIPDVSRISGLLTFLAENNQLNGSIPNFDFSNLQKFNVSNNNLSGTIPDLGGYFNETSFFGNRGLCGKPLVESCPLPPPQKKNDSSKKDYLIYSGFGAMGIVIICLIAFTLIKKGKNKKKKYVHDKVSSTSSESKGAREYSITSAESAESTTSPSLIVVSTLKGKELKFEDLLQSPAELITRGKHGSLYKVTTLEGLNLAVKRLRHWDISRDDFKKRMVRIDKVKHPNVIPLVAFYCSKQEKLLVCEFQQNGSLFSILLGSKNGQSFDWGSRLNVAAKISEALAFMHEGLQADGIAHGNLKSSNILMNNQMEPCLSEYGLVEIENQDRSFLAQIESFEEHGSQMNAFGADIYGFGVILLELLTGKLVQNNGFDLGRWVNSAIREEWTVEVFDKELVLEGANEERMVSLLQVALKCINSSSEARPRIKEVAVMINTIKEYEEKSITSDT</sequence>
<evidence type="ECO:0000256" key="4">
    <source>
        <dbReference type="ARBA" id="ARBA00022729"/>
    </source>
</evidence>
<evidence type="ECO:0000259" key="11">
    <source>
        <dbReference type="PROSITE" id="PS50011"/>
    </source>
</evidence>
<feature type="transmembrane region" description="Helical" evidence="9">
    <location>
        <begin position="249"/>
        <end position="271"/>
    </location>
</feature>
<dbReference type="Gene3D" id="3.80.10.10">
    <property type="entry name" value="Ribonuclease Inhibitor"/>
    <property type="match status" value="2"/>
</dbReference>
<dbReference type="Gene3D" id="1.10.510.10">
    <property type="entry name" value="Transferase(Phosphotransferase) domain 1"/>
    <property type="match status" value="1"/>
</dbReference>
<gene>
    <name evidence="12" type="ORF">ACJIZ3_009911</name>
</gene>
<keyword evidence="7 9" id="KW-0472">Membrane</keyword>
<name>A0ABD3TDV1_9LAMI</name>
<dbReference type="Proteomes" id="UP001634393">
    <property type="component" value="Unassembled WGS sequence"/>
</dbReference>
<evidence type="ECO:0000256" key="3">
    <source>
        <dbReference type="ARBA" id="ARBA00022692"/>
    </source>
</evidence>
<keyword evidence="2" id="KW-0433">Leucine-rich repeat</keyword>
<evidence type="ECO:0000256" key="7">
    <source>
        <dbReference type="ARBA" id="ARBA00023136"/>
    </source>
</evidence>
<feature type="signal peptide" evidence="10">
    <location>
        <begin position="1"/>
        <end position="22"/>
    </location>
</feature>
<dbReference type="GO" id="GO:0016020">
    <property type="term" value="C:membrane"/>
    <property type="evidence" value="ECO:0007669"/>
    <property type="project" value="UniProtKB-SubCell"/>
</dbReference>
<evidence type="ECO:0000256" key="6">
    <source>
        <dbReference type="ARBA" id="ARBA00022989"/>
    </source>
</evidence>
<evidence type="ECO:0000256" key="1">
    <source>
        <dbReference type="ARBA" id="ARBA00004370"/>
    </source>
</evidence>
<accession>A0ABD3TDV1</accession>
<dbReference type="PANTHER" id="PTHR48007:SF79">
    <property type="entry name" value="(WILD MALAYSIAN BANANA) HYPOTHETICAL PROTEIN"/>
    <property type="match status" value="1"/>
</dbReference>
<dbReference type="PROSITE" id="PS50011">
    <property type="entry name" value="PROTEIN_KINASE_DOM"/>
    <property type="match status" value="1"/>
</dbReference>
<proteinExistence type="predicted"/>
<evidence type="ECO:0000256" key="2">
    <source>
        <dbReference type="ARBA" id="ARBA00022614"/>
    </source>
</evidence>
<dbReference type="InterPro" id="IPR046959">
    <property type="entry name" value="PRK1-6/SRF4-like"/>
</dbReference>
<keyword evidence="4 10" id="KW-0732">Signal</keyword>
<dbReference type="Pfam" id="PF00069">
    <property type="entry name" value="Pkinase"/>
    <property type="match status" value="1"/>
</dbReference>
<dbReference type="Pfam" id="PF00560">
    <property type="entry name" value="LRR_1"/>
    <property type="match status" value="1"/>
</dbReference>
<keyword evidence="5" id="KW-0677">Repeat</keyword>
<dbReference type="Gene3D" id="3.30.200.20">
    <property type="entry name" value="Phosphorylase Kinase, domain 1"/>
    <property type="match status" value="1"/>
</dbReference>
<dbReference type="InterPro" id="IPR032675">
    <property type="entry name" value="LRR_dom_sf"/>
</dbReference>
<evidence type="ECO:0000313" key="12">
    <source>
        <dbReference type="EMBL" id="KAL3835175.1"/>
    </source>
</evidence>
<dbReference type="InterPro" id="IPR013210">
    <property type="entry name" value="LRR_N_plant-typ"/>
</dbReference>
<dbReference type="SUPFAM" id="SSF52058">
    <property type="entry name" value="L domain-like"/>
    <property type="match status" value="1"/>
</dbReference>
<dbReference type="SUPFAM" id="SSF56112">
    <property type="entry name" value="Protein kinase-like (PK-like)"/>
    <property type="match status" value="1"/>
</dbReference>
<reference evidence="12 13" key="1">
    <citation type="submission" date="2024-12" db="EMBL/GenBank/DDBJ databases">
        <title>The unique morphological basis and parallel evolutionary history of personate flowers in Penstemon.</title>
        <authorList>
            <person name="Depatie T.H."/>
            <person name="Wessinger C.A."/>
        </authorList>
    </citation>
    <scope>NUCLEOTIDE SEQUENCE [LARGE SCALE GENOMIC DNA]</scope>
    <source>
        <strain evidence="12">WTNN_2</strain>
        <tissue evidence="12">Leaf</tissue>
    </source>
</reference>
<feature type="chain" id="PRO_5044755129" description="Protein kinase domain-containing protein" evidence="10">
    <location>
        <begin position="23"/>
        <end position="607"/>
    </location>
</feature>
<evidence type="ECO:0000256" key="10">
    <source>
        <dbReference type="SAM" id="SignalP"/>
    </source>
</evidence>
<organism evidence="12 13">
    <name type="scientific">Penstemon smallii</name>
    <dbReference type="NCBI Taxonomy" id="265156"/>
    <lineage>
        <taxon>Eukaryota</taxon>
        <taxon>Viridiplantae</taxon>
        <taxon>Streptophyta</taxon>
        <taxon>Embryophyta</taxon>
        <taxon>Tracheophyta</taxon>
        <taxon>Spermatophyta</taxon>
        <taxon>Magnoliopsida</taxon>
        <taxon>eudicotyledons</taxon>
        <taxon>Gunneridae</taxon>
        <taxon>Pentapetalae</taxon>
        <taxon>asterids</taxon>
        <taxon>lamiids</taxon>
        <taxon>Lamiales</taxon>
        <taxon>Plantaginaceae</taxon>
        <taxon>Cheloneae</taxon>
        <taxon>Penstemon</taxon>
    </lineage>
</organism>
<dbReference type="Pfam" id="PF13855">
    <property type="entry name" value="LRR_8"/>
    <property type="match status" value="1"/>
</dbReference>
<evidence type="ECO:0000313" key="13">
    <source>
        <dbReference type="Proteomes" id="UP001634393"/>
    </source>
</evidence>
<dbReference type="EMBL" id="JBJXBP010000004">
    <property type="protein sequence ID" value="KAL3835175.1"/>
    <property type="molecule type" value="Genomic_DNA"/>
</dbReference>
<keyword evidence="3 9" id="KW-0812">Transmembrane</keyword>
<evidence type="ECO:0000256" key="5">
    <source>
        <dbReference type="ARBA" id="ARBA00022737"/>
    </source>
</evidence>
<comment type="caution">
    <text evidence="12">The sequence shown here is derived from an EMBL/GenBank/DDBJ whole genome shotgun (WGS) entry which is preliminary data.</text>
</comment>
<dbReference type="InterPro" id="IPR011009">
    <property type="entry name" value="Kinase-like_dom_sf"/>
</dbReference>
<comment type="subcellular location">
    <subcellularLocation>
        <location evidence="1">Membrane</location>
    </subcellularLocation>
</comment>
<protein>
    <recommendedName>
        <fullName evidence="11">Protein kinase domain-containing protein</fullName>
    </recommendedName>
</protein>
<keyword evidence="6 9" id="KW-1133">Transmembrane helix</keyword>
<dbReference type="InterPro" id="IPR000719">
    <property type="entry name" value="Prot_kinase_dom"/>
</dbReference>
<evidence type="ECO:0000256" key="9">
    <source>
        <dbReference type="SAM" id="Phobius"/>
    </source>
</evidence>
<dbReference type="AlphaFoldDB" id="A0ABD3TDV1"/>
<dbReference type="InterPro" id="IPR001611">
    <property type="entry name" value="Leu-rich_rpt"/>
</dbReference>
<keyword evidence="13" id="KW-1185">Reference proteome</keyword>
<feature type="domain" description="Protein kinase" evidence="11">
    <location>
        <begin position="333"/>
        <end position="595"/>
    </location>
</feature>
<dbReference type="FunFam" id="3.80.10.10:FF:000041">
    <property type="entry name" value="LRR receptor-like serine/threonine-protein kinase ERECTA"/>
    <property type="match status" value="1"/>
</dbReference>
<evidence type="ECO:0000256" key="8">
    <source>
        <dbReference type="ARBA" id="ARBA00023180"/>
    </source>
</evidence>
<dbReference type="Pfam" id="PF08263">
    <property type="entry name" value="LRRNT_2"/>
    <property type="match status" value="1"/>
</dbReference>
<dbReference type="PANTHER" id="PTHR48007">
    <property type="entry name" value="LEUCINE-RICH REPEAT RECEPTOR-LIKE PROTEIN KINASE PXC1"/>
    <property type="match status" value="1"/>
</dbReference>
<keyword evidence="8" id="KW-0325">Glycoprotein</keyword>